<evidence type="ECO:0000313" key="5">
    <source>
        <dbReference type="EMBL" id="GGF94633.1"/>
    </source>
</evidence>
<dbReference type="GO" id="GO:0005507">
    <property type="term" value="F:copper ion binding"/>
    <property type="evidence" value="ECO:0007669"/>
    <property type="project" value="InterPro"/>
</dbReference>
<dbReference type="AlphaFoldDB" id="A0A917CQP6"/>
<organism evidence="5 6">
    <name type="scientific">Rhodococcoides trifolii</name>
    <dbReference type="NCBI Taxonomy" id="908250"/>
    <lineage>
        <taxon>Bacteria</taxon>
        <taxon>Bacillati</taxon>
        <taxon>Actinomycetota</taxon>
        <taxon>Actinomycetes</taxon>
        <taxon>Mycobacteriales</taxon>
        <taxon>Nocardiaceae</taxon>
        <taxon>Rhodococcoides</taxon>
    </lineage>
</organism>
<proteinExistence type="inferred from homology"/>
<feature type="signal peptide" evidence="3">
    <location>
        <begin position="1"/>
        <end position="32"/>
    </location>
</feature>
<dbReference type="SUPFAM" id="SSF49329">
    <property type="entry name" value="Cu,Zn superoxide dismutase-like"/>
    <property type="match status" value="1"/>
</dbReference>
<keyword evidence="3" id="KW-0732">Signal</keyword>
<comment type="similarity">
    <text evidence="1">Belongs to the Cu-Zn superoxide dismutase family.</text>
</comment>
<feature type="domain" description="Superoxide dismutase copper/zinc binding" evidence="4">
    <location>
        <begin position="78"/>
        <end position="223"/>
    </location>
</feature>
<evidence type="ECO:0000256" key="3">
    <source>
        <dbReference type="SAM" id="SignalP"/>
    </source>
</evidence>
<feature type="compositionally biased region" description="Low complexity" evidence="2">
    <location>
        <begin position="45"/>
        <end position="54"/>
    </location>
</feature>
<dbReference type="InterPro" id="IPR024134">
    <property type="entry name" value="SOD_Cu/Zn_/chaperone"/>
</dbReference>
<dbReference type="Pfam" id="PF00080">
    <property type="entry name" value="Sod_Cu"/>
    <property type="match status" value="1"/>
</dbReference>
<feature type="chain" id="PRO_5038776194" evidence="3">
    <location>
        <begin position="33"/>
        <end position="225"/>
    </location>
</feature>
<dbReference type="PROSITE" id="PS51257">
    <property type="entry name" value="PROKAR_LIPOPROTEIN"/>
    <property type="match status" value="1"/>
</dbReference>
<dbReference type="NCBIfam" id="NF047631">
    <property type="entry name" value="SodCMycob"/>
    <property type="match status" value="1"/>
</dbReference>
<accession>A0A917CQP6</accession>
<evidence type="ECO:0000256" key="2">
    <source>
        <dbReference type="SAM" id="MobiDB-lite"/>
    </source>
</evidence>
<comment type="caution">
    <text evidence="5">The sequence shown here is derived from an EMBL/GenBank/DDBJ whole genome shotgun (WGS) entry which is preliminary data.</text>
</comment>
<sequence>MARWQQRPIRFAAPLMAVAAFGLVACSAGEEASDVQGTTPPVFTGSANPSASAEGGEGGGSGETLVGELDSPSGESVGSVTFTDEGDFLQVSVQAENLTPGFHGFHIHQVGVCEPNSVAPAGGAPGDFLSSGGHLQVGGRTEHPASGDLTSLQVREDGTAELTTTTDTVTLEDLRKGVSVIVHAGPDNFANIPTRYTLPDGAPVPDETTLMTGDAGGRVACAVLK</sequence>
<evidence type="ECO:0000259" key="4">
    <source>
        <dbReference type="Pfam" id="PF00080"/>
    </source>
</evidence>
<dbReference type="InterPro" id="IPR001424">
    <property type="entry name" value="SOD_Cu_Zn_dom"/>
</dbReference>
<reference evidence="5" key="1">
    <citation type="journal article" date="2014" name="Int. J. Syst. Evol. Microbiol.">
        <title>Complete genome sequence of Corynebacterium casei LMG S-19264T (=DSM 44701T), isolated from a smear-ripened cheese.</title>
        <authorList>
            <consortium name="US DOE Joint Genome Institute (JGI-PGF)"/>
            <person name="Walter F."/>
            <person name="Albersmeier A."/>
            <person name="Kalinowski J."/>
            <person name="Ruckert C."/>
        </authorList>
    </citation>
    <scope>NUCLEOTIDE SEQUENCE</scope>
    <source>
        <strain evidence="5">CCM 7905</strain>
    </source>
</reference>
<dbReference type="Proteomes" id="UP000654257">
    <property type="component" value="Unassembled WGS sequence"/>
</dbReference>
<dbReference type="RefSeq" id="WP_188543158.1">
    <property type="nucleotide sequence ID" value="NZ_BMCU01000001.1"/>
</dbReference>
<protein>
    <submittedName>
        <fullName evidence="5">Superoxide dismutase [Cu-Zn]</fullName>
    </submittedName>
</protein>
<dbReference type="GO" id="GO:0006801">
    <property type="term" value="P:superoxide metabolic process"/>
    <property type="evidence" value="ECO:0007669"/>
    <property type="project" value="InterPro"/>
</dbReference>
<gene>
    <name evidence="5" type="primary">sodC</name>
    <name evidence="5" type="ORF">GCM10007304_05600</name>
</gene>
<dbReference type="PANTHER" id="PTHR10003">
    <property type="entry name" value="SUPEROXIDE DISMUTASE CU-ZN -RELATED"/>
    <property type="match status" value="1"/>
</dbReference>
<dbReference type="Gene3D" id="2.60.40.200">
    <property type="entry name" value="Superoxide dismutase, copper/zinc binding domain"/>
    <property type="match status" value="1"/>
</dbReference>
<feature type="region of interest" description="Disordered" evidence="2">
    <location>
        <begin position="33"/>
        <end position="81"/>
    </location>
</feature>
<evidence type="ECO:0000313" key="6">
    <source>
        <dbReference type="Proteomes" id="UP000654257"/>
    </source>
</evidence>
<reference evidence="5" key="2">
    <citation type="submission" date="2020-09" db="EMBL/GenBank/DDBJ databases">
        <authorList>
            <person name="Sun Q."/>
            <person name="Sedlacek I."/>
        </authorList>
    </citation>
    <scope>NUCLEOTIDE SEQUENCE</scope>
    <source>
        <strain evidence="5">CCM 7905</strain>
    </source>
</reference>
<name>A0A917CQP6_9NOCA</name>
<dbReference type="InterPro" id="IPR036423">
    <property type="entry name" value="SOD-like_Cu/Zn_dom_sf"/>
</dbReference>
<dbReference type="EMBL" id="BMCU01000001">
    <property type="protein sequence ID" value="GGF94633.1"/>
    <property type="molecule type" value="Genomic_DNA"/>
</dbReference>
<evidence type="ECO:0000256" key="1">
    <source>
        <dbReference type="ARBA" id="ARBA00010457"/>
    </source>
</evidence>
<keyword evidence="6" id="KW-1185">Reference proteome</keyword>